<name>A0A545U8S5_9GAMM</name>
<dbReference type="Gene3D" id="2.60.200.20">
    <property type="match status" value="1"/>
</dbReference>
<keyword evidence="1" id="KW-0175">Coiled coil</keyword>
<feature type="domain" description="FHA" evidence="3">
    <location>
        <begin position="28"/>
        <end position="78"/>
    </location>
</feature>
<evidence type="ECO:0000313" key="5">
    <source>
        <dbReference type="Proteomes" id="UP000315439"/>
    </source>
</evidence>
<dbReference type="NCBIfam" id="TIGR03354">
    <property type="entry name" value="VI_FHA"/>
    <property type="match status" value="1"/>
</dbReference>
<dbReference type="SUPFAM" id="SSF49879">
    <property type="entry name" value="SMAD/FHA domain"/>
    <property type="match status" value="1"/>
</dbReference>
<dbReference type="Pfam" id="PF00498">
    <property type="entry name" value="FHA"/>
    <property type="match status" value="1"/>
</dbReference>
<comment type="caution">
    <text evidence="4">The sequence shown here is derived from an EMBL/GenBank/DDBJ whole genome shotgun (WGS) entry which is preliminary data.</text>
</comment>
<dbReference type="SMART" id="SM00240">
    <property type="entry name" value="FHA"/>
    <property type="match status" value="1"/>
</dbReference>
<dbReference type="Pfam" id="PF20232">
    <property type="entry name" value="T6SS_FHA_C"/>
    <property type="match status" value="1"/>
</dbReference>
<feature type="coiled-coil region" evidence="1">
    <location>
        <begin position="309"/>
        <end position="343"/>
    </location>
</feature>
<accession>A0A545U8S5</accession>
<evidence type="ECO:0000313" key="4">
    <source>
        <dbReference type="EMBL" id="TQV85869.1"/>
    </source>
</evidence>
<dbReference type="OrthoDB" id="273564at2"/>
<reference evidence="4 5" key="1">
    <citation type="submission" date="2019-07" db="EMBL/GenBank/DDBJ databases">
        <title>Draft genome for Aliikangiella sp. M105.</title>
        <authorList>
            <person name="Wang G."/>
        </authorList>
    </citation>
    <scope>NUCLEOTIDE SEQUENCE [LARGE SCALE GENOMIC DNA]</scope>
    <source>
        <strain evidence="4 5">M105</strain>
    </source>
</reference>
<proteinExistence type="predicted"/>
<feature type="region of interest" description="Disordered" evidence="2">
    <location>
        <begin position="216"/>
        <end position="302"/>
    </location>
</feature>
<keyword evidence="5" id="KW-1185">Reference proteome</keyword>
<dbReference type="Proteomes" id="UP000315439">
    <property type="component" value="Unassembled WGS sequence"/>
</dbReference>
<gene>
    <name evidence="4" type="primary">tagH</name>
    <name evidence="4" type="ORF">FLL46_18265</name>
</gene>
<evidence type="ECO:0000256" key="1">
    <source>
        <dbReference type="SAM" id="Coils"/>
    </source>
</evidence>
<dbReference type="InterPro" id="IPR046883">
    <property type="entry name" value="T6SS_FHA_C"/>
</dbReference>
<dbReference type="CDD" id="cd00060">
    <property type="entry name" value="FHA"/>
    <property type="match status" value="1"/>
</dbReference>
<organism evidence="4 5">
    <name type="scientific">Aliikangiella coralliicola</name>
    <dbReference type="NCBI Taxonomy" id="2592383"/>
    <lineage>
        <taxon>Bacteria</taxon>
        <taxon>Pseudomonadati</taxon>
        <taxon>Pseudomonadota</taxon>
        <taxon>Gammaproteobacteria</taxon>
        <taxon>Oceanospirillales</taxon>
        <taxon>Pleioneaceae</taxon>
        <taxon>Aliikangiella</taxon>
    </lineage>
</organism>
<dbReference type="InterPro" id="IPR017735">
    <property type="entry name" value="T6SS_FHA"/>
</dbReference>
<evidence type="ECO:0000256" key="2">
    <source>
        <dbReference type="SAM" id="MobiDB-lite"/>
    </source>
</evidence>
<dbReference type="EMBL" id="VIKS01000011">
    <property type="protein sequence ID" value="TQV85869.1"/>
    <property type="molecule type" value="Genomic_DNA"/>
</dbReference>
<dbReference type="AlphaFoldDB" id="A0A545U8S5"/>
<feature type="region of interest" description="Disordered" evidence="2">
    <location>
        <begin position="113"/>
        <end position="153"/>
    </location>
</feature>
<dbReference type="PROSITE" id="PS50006">
    <property type="entry name" value="FHA_DOMAIN"/>
    <property type="match status" value="1"/>
</dbReference>
<feature type="compositionally biased region" description="Polar residues" evidence="2">
    <location>
        <begin position="113"/>
        <end position="152"/>
    </location>
</feature>
<feature type="compositionally biased region" description="Acidic residues" evidence="2">
    <location>
        <begin position="253"/>
        <end position="262"/>
    </location>
</feature>
<sequence>MPIDIKIINSPGNVNVGKSYQTFSEEGGTIGRGPSNSWVLEDPEKYMSSVHTQISFEDGRYFLTDLSTNGTFINGSMEPIGKGNKIGLNEGDHFVISDYEFVVTINEISQSSEHLFEQPSSQATQFDPFAGTTSGTPENNSSADNHFISSSDDPFASPVNEPFAVTDSLAKFDEAETDPLAVLDKASSNNQSAFQNNAASDAGIVDNFSDAAFANSQSVDSGHSESGFADQGNVASDSIDWPKANVDSGLIPDDWDSDDLSESDTSGNQYFSQSPVNHHQENPSNISNRNNEADQSGNSATAVRNESEYLALENKALVLENKNLALENENQALMSEVKKLKRYIKKHAVGAKQTPQTSASVVDSPNIESSVEKTARKATLQDRTLIESMGLSKWNLDEERMTQTSETVGLLVRETLKGMMRVLKFRKKIKEEFRINVTTIQPVENNPLKFSANIDDAMENMFIKENNAYKKPVEAVIEGFQGIAEHQIAVLAGMQAAFQGMLDRLNPDTLESRFEKYQKSSLINLGQKGKNWESYKEYHKGLIDNLDDSFQHLFGYDFVQAYEDQMRRLVTEKLSKKKNGKK</sequence>
<dbReference type="InterPro" id="IPR000253">
    <property type="entry name" value="FHA_dom"/>
</dbReference>
<dbReference type="RefSeq" id="WP_142932788.1">
    <property type="nucleotide sequence ID" value="NZ_ML660167.1"/>
</dbReference>
<feature type="compositionally biased region" description="Polar residues" evidence="2">
    <location>
        <begin position="267"/>
        <end position="302"/>
    </location>
</feature>
<evidence type="ECO:0000259" key="3">
    <source>
        <dbReference type="PROSITE" id="PS50006"/>
    </source>
</evidence>
<protein>
    <submittedName>
        <fullName evidence="4">Type VI secretion system-associated FHA domain protein TagH</fullName>
    </submittedName>
</protein>
<dbReference type="InterPro" id="IPR008984">
    <property type="entry name" value="SMAD_FHA_dom_sf"/>
</dbReference>